<dbReference type="PANTHER" id="PTHR10000:SF8">
    <property type="entry name" value="HAD SUPERFAMILY HYDROLASE-LIKE, TYPE 3"/>
    <property type="match status" value="1"/>
</dbReference>
<keyword evidence="2" id="KW-1185">Reference proteome</keyword>
<dbReference type="Gene3D" id="3.40.50.1000">
    <property type="entry name" value="HAD superfamily/HAD-like"/>
    <property type="match status" value="1"/>
</dbReference>
<reference evidence="1" key="1">
    <citation type="submission" date="2024-05" db="EMBL/GenBank/DDBJ databases">
        <title>Alkalihalobacillus sp. strain MEB203 novel alkaliphilic bacterium from Lonar Lake, India.</title>
        <authorList>
            <person name="Joshi A."/>
            <person name="Thite S."/>
            <person name="Mengade P."/>
        </authorList>
    </citation>
    <scope>NUCLEOTIDE SEQUENCE</scope>
    <source>
        <strain evidence="1">MEB 203</strain>
    </source>
</reference>
<dbReference type="SUPFAM" id="SSF56784">
    <property type="entry name" value="HAD-like"/>
    <property type="match status" value="1"/>
</dbReference>
<comment type="caution">
    <text evidence="1">The sequence shown here is derived from an EMBL/GenBank/DDBJ whole genome shotgun (WGS) entry which is preliminary data.</text>
</comment>
<name>A0ABT5VF02_9BACI</name>
<accession>A0ABT5VF02</accession>
<dbReference type="InterPro" id="IPR023214">
    <property type="entry name" value="HAD_sf"/>
</dbReference>
<evidence type="ECO:0000313" key="2">
    <source>
        <dbReference type="Proteomes" id="UP001148125"/>
    </source>
</evidence>
<gene>
    <name evidence="1" type="ORF">N7Z68_07675</name>
</gene>
<dbReference type="PROSITE" id="PS01228">
    <property type="entry name" value="COF_1"/>
    <property type="match status" value="1"/>
</dbReference>
<evidence type="ECO:0000313" key="1">
    <source>
        <dbReference type="EMBL" id="MDE5413262.1"/>
    </source>
</evidence>
<dbReference type="PANTHER" id="PTHR10000">
    <property type="entry name" value="PHOSPHOSERINE PHOSPHATASE"/>
    <property type="match status" value="1"/>
</dbReference>
<dbReference type="GO" id="GO:0016787">
    <property type="term" value="F:hydrolase activity"/>
    <property type="evidence" value="ECO:0007669"/>
    <property type="project" value="UniProtKB-KW"/>
</dbReference>
<organism evidence="1 2">
    <name type="scientific">Alkalihalobacterium chitinilyticum</name>
    <dbReference type="NCBI Taxonomy" id="2980103"/>
    <lineage>
        <taxon>Bacteria</taxon>
        <taxon>Bacillati</taxon>
        <taxon>Bacillota</taxon>
        <taxon>Bacilli</taxon>
        <taxon>Bacillales</taxon>
        <taxon>Bacillaceae</taxon>
        <taxon>Alkalihalobacterium</taxon>
    </lineage>
</organism>
<dbReference type="SFLD" id="SFLDG01140">
    <property type="entry name" value="C2.B:_Phosphomannomutase_and_P"/>
    <property type="match status" value="1"/>
</dbReference>
<dbReference type="InterPro" id="IPR000150">
    <property type="entry name" value="Cof"/>
</dbReference>
<dbReference type="Proteomes" id="UP001148125">
    <property type="component" value="Unassembled WGS sequence"/>
</dbReference>
<protein>
    <submittedName>
        <fullName evidence="1">Cof-type HAD-IIB family hydrolase</fullName>
    </submittedName>
</protein>
<sequence>MRPKAIILDLDGTLLNSSKTISKKSIEVLKGLKASGIELIFATARPPRCTDFKEIDLASLGTMVFYNGALFHCIDTNEQIHFSIPSKKTKELIEFCFSIDHEANLSIEVKDQWFSSRPLDYREMMKVEQNPTMISYEELLAYDCTKVLLTNFAHPEQLLDKFGKELNVLITDHGELIQIMSQRSSKEAAVEYLLDRMQLTFDDAMCFGDDFNDLGLFQMCGYSVAMGNAVKELKSIANTITETNDNDGVAIFLDRYCDQQQSELKKLLN</sequence>
<dbReference type="NCBIfam" id="TIGR01484">
    <property type="entry name" value="HAD-SF-IIB"/>
    <property type="match status" value="1"/>
</dbReference>
<dbReference type="Gene3D" id="3.30.1240.10">
    <property type="match status" value="1"/>
</dbReference>
<keyword evidence="1" id="KW-0378">Hydrolase</keyword>
<dbReference type="RefSeq" id="WP_275117886.1">
    <property type="nucleotide sequence ID" value="NZ_JAOTPO010000004.1"/>
</dbReference>
<proteinExistence type="predicted"/>
<dbReference type="SFLD" id="SFLDS00003">
    <property type="entry name" value="Haloacid_Dehalogenase"/>
    <property type="match status" value="1"/>
</dbReference>
<dbReference type="InterPro" id="IPR006379">
    <property type="entry name" value="HAD-SF_hydro_IIB"/>
</dbReference>
<dbReference type="Pfam" id="PF08282">
    <property type="entry name" value="Hydrolase_3"/>
    <property type="match status" value="1"/>
</dbReference>
<dbReference type="EMBL" id="JAOTPO010000004">
    <property type="protein sequence ID" value="MDE5413262.1"/>
    <property type="molecule type" value="Genomic_DNA"/>
</dbReference>
<dbReference type="NCBIfam" id="TIGR00099">
    <property type="entry name" value="Cof-subfamily"/>
    <property type="match status" value="1"/>
</dbReference>
<dbReference type="InterPro" id="IPR036412">
    <property type="entry name" value="HAD-like_sf"/>
</dbReference>